<evidence type="ECO:0000256" key="7">
    <source>
        <dbReference type="ARBA" id="ARBA00022833"/>
    </source>
</evidence>
<dbReference type="SUPFAM" id="SSF101353">
    <property type="entry name" value="Putative anticodon-binding domain of alanyl-tRNA synthetase (AlaRS)"/>
    <property type="match status" value="1"/>
</dbReference>
<dbReference type="InterPro" id="IPR018162">
    <property type="entry name" value="Ala-tRNA-ligase_IIc_anticod-bd"/>
</dbReference>
<dbReference type="STRING" id="526227.Mesil_0223"/>
<dbReference type="EC" id="6.1.1.7" evidence="12"/>
<dbReference type="InterPro" id="IPR018165">
    <property type="entry name" value="Ala-tRNA-synth_IIc_core"/>
</dbReference>
<dbReference type="InterPro" id="IPR018163">
    <property type="entry name" value="Thr/Ala-tRNA-synth_IIc_edit"/>
</dbReference>
<dbReference type="HAMAP" id="MF_00036_B">
    <property type="entry name" value="Ala_tRNA_synth_B"/>
    <property type="match status" value="1"/>
</dbReference>
<dbReference type="NCBIfam" id="TIGR00344">
    <property type="entry name" value="alaS"/>
    <property type="match status" value="1"/>
</dbReference>
<dbReference type="InterPro" id="IPR045864">
    <property type="entry name" value="aa-tRNA-synth_II/BPL/LPL"/>
</dbReference>
<evidence type="ECO:0000256" key="10">
    <source>
        <dbReference type="ARBA" id="ARBA00022917"/>
    </source>
</evidence>
<protein>
    <recommendedName>
        <fullName evidence="12">Alanine--tRNA ligase</fullName>
        <ecNumber evidence="12">6.1.1.7</ecNumber>
    </recommendedName>
    <alternativeName>
        <fullName evidence="12">Alanyl-tRNA synthetase</fullName>
        <shortName evidence="12">AlaRS</shortName>
    </alternativeName>
</protein>
<dbReference type="Pfam" id="PF07973">
    <property type="entry name" value="tRNA_SAD"/>
    <property type="match status" value="1"/>
</dbReference>
<comment type="domain">
    <text evidence="12">Consists of three domains; the N-terminal catalytic domain, the editing domain and the C-terminal C-Ala domain. The editing domain removes incorrectly charged amino acids, while the C-Ala domain, along with tRNA(Ala), serves as a bridge to cooperatively bring together the editing and aminoacylation centers thus stimulating deacylation of misacylated tRNAs.</text>
</comment>
<dbReference type="FunFam" id="3.30.54.20:FF:000001">
    <property type="entry name" value="Alanine--tRNA ligase"/>
    <property type="match status" value="1"/>
</dbReference>
<comment type="similarity">
    <text evidence="2 12">Belongs to the class-II aminoacyl-tRNA synthetase family.</text>
</comment>
<keyword evidence="3 12" id="KW-0820">tRNA-binding</keyword>
<dbReference type="Gene3D" id="2.40.30.130">
    <property type="match status" value="1"/>
</dbReference>
<dbReference type="SUPFAM" id="SSF55681">
    <property type="entry name" value="Class II aaRS and biotin synthetases"/>
    <property type="match status" value="1"/>
</dbReference>
<keyword evidence="7 12" id="KW-0862">Zinc</keyword>
<dbReference type="GO" id="GO:0005829">
    <property type="term" value="C:cytosol"/>
    <property type="evidence" value="ECO:0007669"/>
    <property type="project" value="TreeGrafter"/>
</dbReference>
<evidence type="ECO:0000256" key="11">
    <source>
        <dbReference type="ARBA" id="ARBA00023146"/>
    </source>
</evidence>
<keyword evidence="12" id="KW-0963">Cytoplasm</keyword>
<dbReference type="GO" id="GO:0000049">
    <property type="term" value="F:tRNA binding"/>
    <property type="evidence" value="ECO:0007669"/>
    <property type="project" value="UniProtKB-KW"/>
</dbReference>
<dbReference type="GO" id="GO:0006419">
    <property type="term" value="P:alanyl-tRNA aminoacylation"/>
    <property type="evidence" value="ECO:0007669"/>
    <property type="project" value="UniProtKB-UniRule"/>
</dbReference>
<dbReference type="HOGENOM" id="CLU_004485_1_1_0"/>
<dbReference type="Proteomes" id="UP000001916">
    <property type="component" value="Chromosome"/>
</dbReference>
<dbReference type="Gene3D" id="3.10.310.40">
    <property type="match status" value="1"/>
</dbReference>
<feature type="binding site" evidence="12">
    <location>
        <position position="695"/>
    </location>
    <ligand>
        <name>Zn(2+)</name>
        <dbReference type="ChEBI" id="CHEBI:29105"/>
    </ligand>
</feature>
<evidence type="ECO:0000313" key="16">
    <source>
        <dbReference type="Proteomes" id="UP000001916"/>
    </source>
</evidence>
<keyword evidence="8 12" id="KW-0067">ATP-binding</keyword>
<dbReference type="InterPro" id="IPR050058">
    <property type="entry name" value="Ala-tRNA_ligase"/>
</dbReference>
<dbReference type="SUPFAM" id="SSF50447">
    <property type="entry name" value="Translation proteins"/>
    <property type="match status" value="1"/>
</dbReference>
<feature type="binding site" evidence="12">
    <location>
        <position position="583"/>
    </location>
    <ligand>
        <name>Zn(2+)</name>
        <dbReference type="ChEBI" id="CHEBI:29105"/>
    </ligand>
</feature>
<dbReference type="Gene3D" id="3.30.930.10">
    <property type="entry name" value="Bira Bifunctional Protein, Domain 2"/>
    <property type="match status" value="1"/>
</dbReference>
<dbReference type="eggNOG" id="COG0013">
    <property type="taxonomic scope" value="Bacteria"/>
</dbReference>
<evidence type="ECO:0000256" key="4">
    <source>
        <dbReference type="ARBA" id="ARBA00022598"/>
    </source>
</evidence>
<dbReference type="InterPro" id="IPR002318">
    <property type="entry name" value="Ala-tRNA-lgiase_IIc"/>
</dbReference>
<evidence type="ECO:0000256" key="12">
    <source>
        <dbReference type="HAMAP-Rule" id="MF_00036"/>
    </source>
</evidence>
<dbReference type="SUPFAM" id="SSF55186">
    <property type="entry name" value="ThrRS/AlaRS common domain"/>
    <property type="match status" value="1"/>
</dbReference>
<dbReference type="KEGG" id="msv:Mesil_0223"/>
<dbReference type="FunFam" id="3.10.310.40:FF:000001">
    <property type="entry name" value="Alanine--tRNA ligase"/>
    <property type="match status" value="1"/>
</dbReference>
<name>D7BHC9_ALLS1</name>
<dbReference type="Pfam" id="PF01411">
    <property type="entry name" value="tRNA-synt_2c"/>
    <property type="match status" value="1"/>
</dbReference>
<keyword evidence="11 12" id="KW-0030">Aminoacyl-tRNA synthetase</keyword>
<feature type="binding site" evidence="12">
    <location>
        <position position="691"/>
    </location>
    <ligand>
        <name>Zn(2+)</name>
        <dbReference type="ChEBI" id="CHEBI:29105"/>
    </ligand>
</feature>
<keyword evidence="4 12" id="KW-0436">Ligase</keyword>
<dbReference type="AlphaFoldDB" id="D7BHC9"/>
<dbReference type="EMBL" id="CP002042">
    <property type="protein sequence ID" value="ADH62167.1"/>
    <property type="molecule type" value="Genomic_DNA"/>
</dbReference>
<comment type="cofactor">
    <cofactor evidence="12">
        <name>Zn(2+)</name>
        <dbReference type="ChEBI" id="CHEBI:29105"/>
    </cofactor>
    <text evidence="12">Binds 1 zinc ion per subunit.</text>
</comment>
<dbReference type="PANTHER" id="PTHR11777:SF9">
    <property type="entry name" value="ALANINE--TRNA LIGASE, CYTOPLASMIC"/>
    <property type="match status" value="1"/>
</dbReference>
<comment type="function">
    <text evidence="12">Catalyzes the attachment of alanine to tRNA(Ala) in a two-step reaction: alanine is first activated by ATP to form Ala-AMP and then transferred to the acceptor end of tRNA(Ala). Also edits incorrectly charged Ser-tRNA(Ala) and Gly-tRNA(Ala) via its editing domain.</text>
</comment>
<comment type="catalytic activity">
    <reaction evidence="12">
        <text>tRNA(Ala) + L-alanine + ATP = L-alanyl-tRNA(Ala) + AMP + diphosphate</text>
        <dbReference type="Rhea" id="RHEA:12540"/>
        <dbReference type="Rhea" id="RHEA-COMP:9657"/>
        <dbReference type="Rhea" id="RHEA-COMP:9923"/>
        <dbReference type="ChEBI" id="CHEBI:30616"/>
        <dbReference type="ChEBI" id="CHEBI:33019"/>
        <dbReference type="ChEBI" id="CHEBI:57972"/>
        <dbReference type="ChEBI" id="CHEBI:78442"/>
        <dbReference type="ChEBI" id="CHEBI:78497"/>
        <dbReference type="ChEBI" id="CHEBI:456215"/>
        <dbReference type="EC" id="6.1.1.7"/>
    </reaction>
</comment>
<evidence type="ECO:0000256" key="6">
    <source>
        <dbReference type="ARBA" id="ARBA00022741"/>
    </source>
</evidence>
<dbReference type="InterPro" id="IPR003156">
    <property type="entry name" value="DHHA1_dom"/>
</dbReference>
<evidence type="ECO:0000256" key="8">
    <source>
        <dbReference type="ARBA" id="ARBA00022840"/>
    </source>
</evidence>
<keyword evidence="9 12" id="KW-0694">RNA-binding</keyword>
<accession>D7BHC9</accession>
<feature type="binding site" evidence="12">
    <location>
        <position position="579"/>
    </location>
    <ligand>
        <name>Zn(2+)</name>
        <dbReference type="ChEBI" id="CHEBI:29105"/>
    </ligand>
</feature>
<keyword evidence="6 12" id="KW-0547">Nucleotide-binding</keyword>
<feature type="coiled-coil region" evidence="13">
    <location>
        <begin position="757"/>
        <end position="784"/>
    </location>
</feature>
<dbReference type="CDD" id="cd00673">
    <property type="entry name" value="AlaRS_core"/>
    <property type="match status" value="1"/>
</dbReference>
<evidence type="ECO:0000256" key="3">
    <source>
        <dbReference type="ARBA" id="ARBA00022555"/>
    </source>
</evidence>
<dbReference type="Gene3D" id="6.10.250.550">
    <property type="match status" value="1"/>
</dbReference>
<dbReference type="GO" id="GO:0002161">
    <property type="term" value="F:aminoacyl-tRNA deacylase activity"/>
    <property type="evidence" value="ECO:0007669"/>
    <property type="project" value="TreeGrafter"/>
</dbReference>
<dbReference type="SMART" id="SM00863">
    <property type="entry name" value="tRNA_SAD"/>
    <property type="match status" value="1"/>
</dbReference>
<evidence type="ECO:0000313" key="15">
    <source>
        <dbReference type="EMBL" id="ADH62167.1"/>
    </source>
</evidence>
<evidence type="ECO:0000256" key="13">
    <source>
        <dbReference type="SAM" id="Coils"/>
    </source>
</evidence>
<dbReference type="GO" id="GO:0008270">
    <property type="term" value="F:zinc ion binding"/>
    <property type="evidence" value="ECO:0007669"/>
    <property type="project" value="UniProtKB-UniRule"/>
</dbReference>
<sequence length="894" mass="99091">MYMTTAEIREKYLQFFQSKGHLRLPSFSVIPQDDPSLLFINAGMTPLKPYFLGKTPIFHTPEGEKISYRVTTCQKCVRTGDIENVGRTNRHQTVFEMLGNFSFGDYFKKEAILWAWEFLTDKRWLGLEPERIYVTIYEEDDEAFEYWTQDVGLPPERLHRFGADENFWPADAPSKGPNGPCGPCSEIYYDRGPEFGADTWADYYQTRESNRFVEIWNLVFPQYDRKDGGILEPLPKPNIDTGMGLARVAMVLQGVTDFYETDEFKPIIAKVVELSGVSYEGPSSLAHRVISEHARAVSFILSDGATFSNTGRGYVVRRLLRRAVRYGYLLGLREPFMHRLAAVVAEVMGGVYPELRENLESVQKQIRLEEERFFETLEQGVERLDALLSGLEPGDTLSGEEAFRLYDTYGFPLDLTLEIADERGIKVDTEGFQKALEEAQELARQRAAFDKDVFKRPNEALLAIARDSGGTVFVGYERTEETAQVKLLLAGNQSLDEAPAGTEVQVVLDRTPFYAEGGGQIGDFGVLEWAGGWAKVSTTQKNPDGIYLHLAKVEEGTLKAGTTVRALVDPHRRDTEKNHTATHLLHAALRAILGTHVRQAGSYVGPDRLRFDFTHPEPVSPRELARIELLVNRWIQGDFPVSYTYKPLEEAKKEGAMALFGEKYADVVRVVAVEGTADNVAAGTAISKELCGGCHVRRTGEIGMFVIRFEEAVSSGVRRIEALTGTGAVQYVRENLDVLQALSRELGVNPEGLPERLGKLQNEIKAREKEIERLRRELARAQLGGGTASALKEAGGYQYLAVRLEGLEVGALRSAADELLDKHKADLVAVGSGQNLVIKLSKEAQAKGLDAGAVMKRLTEAAGGRGGGKGALAQGGGFDLERAFAALEGALLSR</sequence>
<evidence type="ECO:0000256" key="1">
    <source>
        <dbReference type="ARBA" id="ARBA00004496"/>
    </source>
</evidence>
<dbReference type="InterPro" id="IPR023033">
    <property type="entry name" value="Ala_tRNA_ligase_euk/bac"/>
</dbReference>
<dbReference type="FunFam" id="2.40.30.130:FF:000001">
    <property type="entry name" value="Alanine--tRNA ligase"/>
    <property type="match status" value="1"/>
</dbReference>
<keyword evidence="13" id="KW-0175">Coiled coil</keyword>
<reference evidence="15 16" key="1">
    <citation type="journal article" date="2010" name="Stand. Genomic Sci.">
        <title>Complete genome sequence of Meiothermus silvanus type strain (VI-R2).</title>
        <authorList>
            <person name="Sikorski J."/>
            <person name="Tindall B.J."/>
            <person name="Lowry S."/>
            <person name="Lucas S."/>
            <person name="Nolan M."/>
            <person name="Copeland A."/>
            <person name="Glavina Del Rio T."/>
            <person name="Tice H."/>
            <person name="Cheng J.F."/>
            <person name="Han C."/>
            <person name="Pitluck S."/>
            <person name="Liolios K."/>
            <person name="Ivanova N."/>
            <person name="Mavromatis K."/>
            <person name="Mikhailova N."/>
            <person name="Pati A."/>
            <person name="Goodwin L."/>
            <person name="Chen A."/>
            <person name="Palaniappan K."/>
            <person name="Land M."/>
            <person name="Hauser L."/>
            <person name="Chang Y.J."/>
            <person name="Jeffries C.D."/>
            <person name="Rohde M."/>
            <person name="Goker M."/>
            <person name="Woyke T."/>
            <person name="Bristow J."/>
            <person name="Eisen J.A."/>
            <person name="Markowitz V."/>
            <person name="Hugenholtz P."/>
            <person name="Kyrpides N.C."/>
            <person name="Klenk H.P."/>
            <person name="Lapidus A."/>
        </authorList>
    </citation>
    <scope>NUCLEOTIDE SEQUENCE [LARGE SCALE GENOMIC DNA]</scope>
    <source>
        <strain evidence="16">ATCC 700542 / DSM 9946 / VI-R2</strain>
    </source>
</reference>
<dbReference type="PRINTS" id="PR00980">
    <property type="entry name" value="TRNASYNTHALA"/>
</dbReference>
<comment type="subcellular location">
    <subcellularLocation>
        <location evidence="1 12">Cytoplasm</location>
    </subcellularLocation>
</comment>
<gene>
    <name evidence="12" type="primary">alaS</name>
    <name evidence="15" type="ordered locus">Mesil_0223</name>
</gene>
<keyword evidence="5 12" id="KW-0479">Metal-binding</keyword>
<dbReference type="InterPro" id="IPR012947">
    <property type="entry name" value="tRNA_SAD"/>
</dbReference>
<dbReference type="Gene3D" id="3.30.54.20">
    <property type="match status" value="1"/>
</dbReference>
<dbReference type="FunFam" id="3.30.980.10:FF:000004">
    <property type="entry name" value="Alanine--tRNA ligase, cytoplasmic"/>
    <property type="match status" value="1"/>
</dbReference>
<evidence type="ECO:0000256" key="9">
    <source>
        <dbReference type="ARBA" id="ARBA00022884"/>
    </source>
</evidence>
<keyword evidence="16" id="KW-1185">Reference proteome</keyword>
<feature type="domain" description="Alanyl-transfer RNA synthetases family profile" evidence="14">
    <location>
        <begin position="3"/>
        <end position="734"/>
    </location>
</feature>
<dbReference type="InterPro" id="IPR018164">
    <property type="entry name" value="Ala-tRNA-synth_IIc_N"/>
</dbReference>
<evidence type="ECO:0000256" key="2">
    <source>
        <dbReference type="ARBA" id="ARBA00008226"/>
    </source>
</evidence>
<dbReference type="PROSITE" id="PS50860">
    <property type="entry name" value="AA_TRNA_LIGASE_II_ALA"/>
    <property type="match status" value="1"/>
</dbReference>
<organism evidence="15 16">
    <name type="scientific">Allomeiothermus silvanus (strain ATCC 700542 / DSM 9946 / NBRC 106475 / NCIMB 13440 / VI-R2)</name>
    <name type="common">Thermus silvanus</name>
    <dbReference type="NCBI Taxonomy" id="526227"/>
    <lineage>
        <taxon>Bacteria</taxon>
        <taxon>Thermotogati</taxon>
        <taxon>Deinococcota</taxon>
        <taxon>Deinococci</taxon>
        <taxon>Thermales</taxon>
        <taxon>Thermaceae</taxon>
        <taxon>Allomeiothermus</taxon>
    </lineage>
</organism>
<dbReference type="GO" id="GO:0004813">
    <property type="term" value="F:alanine-tRNA ligase activity"/>
    <property type="evidence" value="ECO:0007669"/>
    <property type="project" value="UniProtKB-UniRule"/>
</dbReference>
<dbReference type="PANTHER" id="PTHR11777">
    <property type="entry name" value="ALANYL-TRNA SYNTHETASE"/>
    <property type="match status" value="1"/>
</dbReference>
<keyword evidence="10 12" id="KW-0648">Protein biosynthesis</keyword>
<dbReference type="GO" id="GO:0005524">
    <property type="term" value="F:ATP binding"/>
    <property type="evidence" value="ECO:0007669"/>
    <property type="project" value="UniProtKB-UniRule"/>
</dbReference>
<dbReference type="InterPro" id="IPR009000">
    <property type="entry name" value="Transl_B-barrel_sf"/>
</dbReference>
<dbReference type="Gene3D" id="3.30.980.10">
    <property type="entry name" value="Threonyl-trna Synthetase, Chain A, domain 2"/>
    <property type="match status" value="1"/>
</dbReference>
<evidence type="ECO:0000259" key="14">
    <source>
        <dbReference type="PROSITE" id="PS50860"/>
    </source>
</evidence>
<dbReference type="Pfam" id="PF02272">
    <property type="entry name" value="DHHA1"/>
    <property type="match status" value="1"/>
</dbReference>
<evidence type="ECO:0000256" key="5">
    <source>
        <dbReference type="ARBA" id="ARBA00022723"/>
    </source>
</evidence>
<proteinExistence type="inferred from homology"/>
<dbReference type="FunFam" id="3.30.930.10:FF:000004">
    <property type="entry name" value="Alanine--tRNA ligase"/>
    <property type="match status" value="1"/>
</dbReference>